<sequence length="91" mass="10197">MSKPSTSAWTARGQWWWACASQKPINPQKRNTKSRIRIPAAAVLAHECRCNDNYYNVQSGLVSCHQTVGKPRTPVSCVTRMTGDRHASLLK</sequence>
<dbReference type="AlphaFoldDB" id="A0ABD0KNT2"/>
<gene>
    <name evidence="1" type="ORF">BaRGS_00019941</name>
</gene>
<name>A0ABD0KNT2_9CAEN</name>
<dbReference type="EMBL" id="JACVVK020000146">
    <property type="protein sequence ID" value="KAK7488806.1"/>
    <property type="molecule type" value="Genomic_DNA"/>
</dbReference>
<proteinExistence type="predicted"/>
<evidence type="ECO:0000313" key="2">
    <source>
        <dbReference type="Proteomes" id="UP001519460"/>
    </source>
</evidence>
<accession>A0ABD0KNT2</accession>
<keyword evidence="2" id="KW-1185">Reference proteome</keyword>
<evidence type="ECO:0000313" key="1">
    <source>
        <dbReference type="EMBL" id="KAK7488806.1"/>
    </source>
</evidence>
<organism evidence="1 2">
    <name type="scientific">Batillaria attramentaria</name>
    <dbReference type="NCBI Taxonomy" id="370345"/>
    <lineage>
        <taxon>Eukaryota</taxon>
        <taxon>Metazoa</taxon>
        <taxon>Spiralia</taxon>
        <taxon>Lophotrochozoa</taxon>
        <taxon>Mollusca</taxon>
        <taxon>Gastropoda</taxon>
        <taxon>Caenogastropoda</taxon>
        <taxon>Sorbeoconcha</taxon>
        <taxon>Cerithioidea</taxon>
        <taxon>Batillariidae</taxon>
        <taxon>Batillaria</taxon>
    </lineage>
</organism>
<dbReference type="Proteomes" id="UP001519460">
    <property type="component" value="Unassembled WGS sequence"/>
</dbReference>
<reference evidence="1 2" key="1">
    <citation type="journal article" date="2023" name="Sci. Data">
        <title>Genome assembly of the Korean intertidal mud-creeper Batillaria attramentaria.</title>
        <authorList>
            <person name="Patra A.K."/>
            <person name="Ho P.T."/>
            <person name="Jun S."/>
            <person name="Lee S.J."/>
            <person name="Kim Y."/>
            <person name="Won Y.J."/>
        </authorList>
    </citation>
    <scope>NUCLEOTIDE SEQUENCE [LARGE SCALE GENOMIC DNA]</scope>
    <source>
        <strain evidence="1">Wonlab-2016</strain>
    </source>
</reference>
<protein>
    <submittedName>
        <fullName evidence="1">Uncharacterized protein</fullName>
    </submittedName>
</protein>
<comment type="caution">
    <text evidence="1">The sequence shown here is derived from an EMBL/GenBank/DDBJ whole genome shotgun (WGS) entry which is preliminary data.</text>
</comment>